<feature type="transmembrane region" description="Helical" evidence="1">
    <location>
        <begin position="61"/>
        <end position="79"/>
    </location>
</feature>
<proteinExistence type="predicted"/>
<evidence type="ECO:0000313" key="2">
    <source>
        <dbReference type="EMBL" id="KFN08411.1"/>
    </source>
</evidence>
<dbReference type="EMBL" id="JMQA01000029">
    <property type="protein sequence ID" value="KFN08411.1"/>
    <property type="molecule type" value="Genomic_DNA"/>
</dbReference>
<gene>
    <name evidence="2" type="ORF">DJ90_1603</name>
</gene>
<dbReference type="RefSeq" id="WP_036623368.1">
    <property type="nucleotide sequence ID" value="NZ_BGML01000026.1"/>
</dbReference>
<reference evidence="2 3" key="1">
    <citation type="submission" date="2014-04" db="EMBL/GenBank/DDBJ databases">
        <authorList>
            <person name="Bishop-Lilly K.A."/>
            <person name="Broomall S.M."/>
            <person name="Chain P.S."/>
            <person name="Chertkov O."/>
            <person name="Coyne S.R."/>
            <person name="Daligault H.E."/>
            <person name="Davenport K.W."/>
            <person name="Erkkila T."/>
            <person name="Frey K.G."/>
            <person name="Gibbons H.S."/>
            <person name="Gu W."/>
            <person name="Jaissle J."/>
            <person name="Johnson S.L."/>
            <person name="Koroleva G.I."/>
            <person name="Ladner J.T."/>
            <person name="Lo C.-C."/>
            <person name="Minogue T.D."/>
            <person name="Munk C."/>
            <person name="Palacios G.F."/>
            <person name="Redden C.L."/>
            <person name="Rosenzweig C.N."/>
            <person name="Scholz M.B."/>
            <person name="Teshima H."/>
            <person name="Xu Y."/>
        </authorList>
    </citation>
    <scope>NUCLEOTIDE SEQUENCE [LARGE SCALE GENOMIC DNA]</scope>
    <source>
        <strain evidence="2 3">8244</strain>
    </source>
</reference>
<dbReference type="GeneID" id="77007507"/>
<organism evidence="2 3">
    <name type="scientific">Paenibacillus macerans</name>
    <name type="common">Bacillus macerans</name>
    <dbReference type="NCBI Taxonomy" id="44252"/>
    <lineage>
        <taxon>Bacteria</taxon>
        <taxon>Bacillati</taxon>
        <taxon>Bacillota</taxon>
        <taxon>Bacilli</taxon>
        <taxon>Bacillales</taxon>
        <taxon>Paenibacillaceae</taxon>
        <taxon>Paenibacillus</taxon>
    </lineage>
</organism>
<dbReference type="OrthoDB" id="3078176at2"/>
<dbReference type="PATRIC" id="fig|44252.3.peg.3219"/>
<dbReference type="AlphaFoldDB" id="A0A090ZW79"/>
<dbReference type="STRING" id="44252.DJ90_1603"/>
<evidence type="ECO:0000256" key="1">
    <source>
        <dbReference type="SAM" id="Phobius"/>
    </source>
</evidence>
<protein>
    <submittedName>
        <fullName evidence="2">Uncharacterized protein</fullName>
    </submittedName>
</protein>
<keyword evidence="1" id="KW-0812">Transmembrane</keyword>
<keyword evidence="1" id="KW-1133">Transmembrane helix</keyword>
<comment type="caution">
    <text evidence="2">The sequence shown here is derived from an EMBL/GenBank/DDBJ whole genome shotgun (WGS) entry which is preliminary data.</text>
</comment>
<keyword evidence="1" id="KW-0472">Membrane</keyword>
<dbReference type="Proteomes" id="UP000029278">
    <property type="component" value="Unassembled WGS sequence"/>
</dbReference>
<name>A0A090ZW79_PAEMA</name>
<keyword evidence="3" id="KW-1185">Reference proteome</keyword>
<feature type="transmembrane region" description="Helical" evidence="1">
    <location>
        <begin position="85"/>
        <end position="106"/>
    </location>
</feature>
<evidence type="ECO:0000313" key="3">
    <source>
        <dbReference type="Proteomes" id="UP000029278"/>
    </source>
</evidence>
<sequence length="469" mass="54285">MKKPHYDITRYLCAAAQISSKFRTKVFEQIIDNTIRYIAPSYGVDVPLVARHCLRAQMRDFIVETSLSLVLLWTLFFSIKSFGVLFGILHFVLALFTFPWLISFLLRWANLFIGYRIVAKDLKKFDNQSEAKSLIESKYENRIQDLEKLQDGNVVYYSGYNPFVGSGNQVDGWSFVCSIEKKEDAGTDQGIFSLYTLYDHIRRNMESLLIPNLTVKDMLYVNGREIREDGRFLFDPYRSPHSDVTESLIDEYKELQDENVRYYQTVQVVGWQGNLVFSSFFRVSKNDKHLFVEANYYALPPLKSEYYEIDKFSSSIPFGRILKMGLTSILPALFHLPFAPYRAVRSGMAFLAGWKDKKDLVKQVDDNQKFDYGAIESIREMAADEKMQNFFQKSDMDMYKKQIERCFTDSIVEYLESVGVDISEFVQRKETVINKGVTINGGEFYGNVVAVGSQTNKFINQVKNAFQNS</sequence>
<accession>A0A090ZW79</accession>
<dbReference type="HOGENOM" id="CLU_605270_0_0_9"/>